<protein>
    <submittedName>
        <fullName evidence="1">Uncharacterized protein</fullName>
    </submittedName>
</protein>
<organism evidence="1 2">
    <name type="scientific">Hohenbuehelia grisea</name>
    <dbReference type="NCBI Taxonomy" id="104357"/>
    <lineage>
        <taxon>Eukaryota</taxon>
        <taxon>Fungi</taxon>
        <taxon>Dikarya</taxon>
        <taxon>Basidiomycota</taxon>
        <taxon>Agaricomycotina</taxon>
        <taxon>Agaricomycetes</taxon>
        <taxon>Agaricomycetidae</taxon>
        <taxon>Agaricales</taxon>
        <taxon>Pleurotineae</taxon>
        <taxon>Pleurotaceae</taxon>
        <taxon>Hohenbuehelia</taxon>
    </lineage>
</organism>
<dbReference type="EMBL" id="JASNQZ010000015">
    <property type="protein sequence ID" value="KAL0946613.1"/>
    <property type="molecule type" value="Genomic_DNA"/>
</dbReference>
<keyword evidence="2" id="KW-1185">Reference proteome</keyword>
<reference evidence="2" key="1">
    <citation type="submission" date="2024-06" db="EMBL/GenBank/DDBJ databases">
        <title>Multi-omics analyses provide insights into the biosynthesis of the anticancer antibiotic pleurotin in Hohenbuehelia grisea.</title>
        <authorList>
            <person name="Weaver J.A."/>
            <person name="Alberti F."/>
        </authorList>
    </citation>
    <scope>NUCLEOTIDE SEQUENCE [LARGE SCALE GENOMIC DNA]</scope>
    <source>
        <strain evidence="2">T-177</strain>
    </source>
</reference>
<accession>A0ABR3ITK4</accession>
<dbReference type="Proteomes" id="UP001556367">
    <property type="component" value="Unassembled WGS sequence"/>
</dbReference>
<evidence type="ECO:0000313" key="1">
    <source>
        <dbReference type="EMBL" id="KAL0946613.1"/>
    </source>
</evidence>
<sequence length="139" mass="16464">MHIADHLALEVVLDACNLDSRTATWRQLDELDPQFICEVPGCMYLLRDEVYYLMSWRYAISKHCHHFSRLKRIDDIFAKEPEHMEAAGDAILDYIRSRPKELSLYSCIRCEHWQHTKGLTLAELRSHYKKRRSINCSPK</sequence>
<evidence type="ECO:0000313" key="2">
    <source>
        <dbReference type="Proteomes" id="UP001556367"/>
    </source>
</evidence>
<gene>
    <name evidence="1" type="ORF">HGRIS_012810</name>
</gene>
<comment type="caution">
    <text evidence="1">The sequence shown here is derived from an EMBL/GenBank/DDBJ whole genome shotgun (WGS) entry which is preliminary data.</text>
</comment>
<name>A0ABR3ITK4_9AGAR</name>
<proteinExistence type="predicted"/>